<gene>
    <name evidence="2" type="ORF">JT362_23640</name>
</gene>
<accession>A0ABT2JE32</accession>
<comment type="caution">
    <text evidence="2">The sequence shown here is derived from an EMBL/GenBank/DDBJ whole genome shotgun (WGS) entry which is preliminary data.</text>
</comment>
<keyword evidence="3" id="KW-1185">Reference proteome</keyword>
<protein>
    <submittedName>
        <fullName evidence="2">Uncharacterized protein</fullName>
    </submittedName>
</protein>
<sequence>MRDRVALTAARTAAVASRLVVVMVLVPVALAVTAQGASATALADDGVAQQTVSFGFFGPVGIAAVAIGAGGMVVGLLRHRRRVVTTVPVADTRTDVTQPVEPAAGERVA</sequence>
<reference evidence="2 3" key="1">
    <citation type="submission" date="2021-02" db="EMBL/GenBank/DDBJ databases">
        <title>Actinophytocola xerophila sp. nov., isolated from soil of cotton cropping field.</title>
        <authorList>
            <person name="Huang R."/>
            <person name="Chen X."/>
            <person name="Ge X."/>
            <person name="Liu W."/>
        </authorList>
    </citation>
    <scope>NUCLEOTIDE SEQUENCE [LARGE SCALE GENOMIC DNA]</scope>
    <source>
        <strain evidence="2 3">S1-96</strain>
    </source>
</reference>
<proteinExistence type="predicted"/>
<dbReference type="Proteomes" id="UP001156441">
    <property type="component" value="Unassembled WGS sequence"/>
</dbReference>
<keyword evidence="1" id="KW-0472">Membrane</keyword>
<evidence type="ECO:0000313" key="2">
    <source>
        <dbReference type="EMBL" id="MCT2586115.1"/>
    </source>
</evidence>
<evidence type="ECO:0000313" key="3">
    <source>
        <dbReference type="Proteomes" id="UP001156441"/>
    </source>
</evidence>
<dbReference type="EMBL" id="JAFFZE010000017">
    <property type="protein sequence ID" value="MCT2586115.1"/>
    <property type="molecule type" value="Genomic_DNA"/>
</dbReference>
<dbReference type="RefSeq" id="WP_260193904.1">
    <property type="nucleotide sequence ID" value="NZ_JAFFZE010000017.1"/>
</dbReference>
<keyword evidence="1" id="KW-1133">Transmembrane helix</keyword>
<name>A0ABT2JE32_9PSEU</name>
<evidence type="ECO:0000256" key="1">
    <source>
        <dbReference type="SAM" id="Phobius"/>
    </source>
</evidence>
<organism evidence="2 3">
    <name type="scientific">Actinophytocola gossypii</name>
    <dbReference type="NCBI Taxonomy" id="2812003"/>
    <lineage>
        <taxon>Bacteria</taxon>
        <taxon>Bacillati</taxon>
        <taxon>Actinomycetota</taxon>
        <taxon>Actinomycetes</taxon>
        <taxon>Pseudonocardiales</taxon>
        <taxon>Pseudonocardiaceae</taxon>
    </lineage>
</organism>
<feature type="transmembrane region" description="Helical" evidence="1">
    <location>
        <begin position="53"/>
        <end position="77"/>
    </location>
</feature>
<keyword evidence="1" id="KW-0812">Transmembrane</keyword>